<dbReference type="EMBL" id="PVWQ01000008">
    <property type="protein sequence ID" value="RDW74483.1"/>
    <property type="molecule type" value="Genomic_DNA"/>
</dbReference>
<accession>A0A3D8RKB7</accession>
<reference evidence="4 5" key="1">
    <citation type="journal article" date="2018" name="IMA Fungus">
        <title>IMA Genome-F 9: Draft genome sequence of Annulohypoxylon stygium, Aspergillus mulundensis, Berkeleyomyces basicola (syn. Thielaviopsis basicola), Ceratocystis smalleyi, two Cercospora beticola strains, Coleophoma cylindrospora, Fusarium fracticaudum, Phialophora cf. hyalina, and Morchella septimelata.</title>
        <authorList>
            <person name="Wingfield B.D."/>
            <person name="Bills G.F."/>
            <person name="Dong Y."/>
            <person name="Huang W."/>
            <person name="Nel W.J."/>
            <person name="Swalarsk-Parry B.S."/>
            <person name="Vaghefi N."/>
            <person name="Wilken P.M."/>
            <person name="An Z."/>
            <person name="de Beer Z.W."/>
            <person name="De Vos L."/>
            <person name="Chen L."/>
            <person name="Duong T.A."/>
            <person name="Gao Y."/>
            <person name="Hammerbacher A."/>
            <person name="Kikkert J.R."/>
            <person name="Li Y."/>
            <person name="Li H."/>
            <person name="Li K."/>
            <person name="Li Q."/>
            <person name="Liu X."/>
            <person name="Ma X."/>
            <person name="Naidoo K."/>
            <person name="Pethybridge S.J."/>
            <person name="Sun J."/>
            <person name="Steenkamp E.T."/>
            <person name="van der Nest M.A."/>
            <person name="van Wyk S."/>
            <person name="Wingfield M.J."/>
            <person name="Xiong C."/>
            <person name="Yue Q."/>
            <person name="Zhang X."/>
        </authorList>
    </citation>
    <scope>NUCLEOTIDE SEQUENCE [LARGE SCALE GENOMIC DNA]</scope>
    <source>
        <strain evidence="4 5">DSM 5745</strain>
    </source>
</reference>
<evidence type="ECO:0000256" key="1">
    <source>
        <dbReference type="SAM" id="MobiDB-lite"/>
    </source>
</evidence>
<keyword evidence="2" id="KW-0812">Transmembrane</keyword>
<evidence type="ECO:0000313" key="4">
    <source>
        <dbReference type="EMBL" id="RDW74483.1"/>
    </source>
</evidence>
<proteinExistence type="predicted"/>
<dbReference type="AlphaFoldDB" id="A0A3D8RKB7"/>
<feature type="signal peptide" evidence="3">
    <location>
        <begin position="1"/>
        <end position="20"/>
    </location>
</feature>
<comment type="caution">
    <text evidence="4">The sequence shown here is derived from an EMBL/GenBank/DDBJ whole genome shotgun (WGS) entry which is preliminary data.</text>
</comment>
<sequence>MAMFFVPCLLAIIMATTSFACIEPKGTVRCHFLLNCNDDLIPNSIKCGLALHDVNRQQDNPTAQESLVFVPIELDRSAIDAISSCNALPLEPLPTPSATGARPYPNVYTGPQSQPQPQPHRGPTRSPNKRDTRPSARDSKPKAKFQSQDEVEKIPPHVKGLATLLICSQLILCVLALLLLLYIARQEYVFFSARAAAHIITRELVFYDDEEEEKEEENREHQDNGILIAVPADVLPSATDADADALPSSPAVSTR</sequence>
<protein>
    <submittedName>
        <fullName evidence="4">Uncharacterized protein</fullName>
    </submittedName>
</protein>
<feature type="transmembrane region" description="Helical" evidence="2">
    <location>
        <begin position="161"/>
        <end position="184"/>
    </location>
</feature>
<name>A0A3D8RKB7_9EURO</name>
<organism evidence="4 5">
    <name type="scientific">Aspergillus mulundensis</name>
    <dbReference type="NCBI Taxonomy" id="1810919"/>
    <lineage>
        <taxon>Eukaryota</taxon>
        <taxon>Fungi</taxon>
        <taxon>Dikarya</taxon>
        <taxon>Ascomycota</taxon>
        <taxon>Pezizomycotina</taxon>
        <taxon>Eurotiomycetes</taxon>
        <taxon>Eurotiomycetidae</taxon>
        <taxon>Eurotiales</taxon>
        <taxon>Aspergillaceae</taxon>
        <taxon>Aspergillus</taxon>
        <taxon>Aspergillus subgen. Nidulantes</taxon>
    </lineage>
</organism>
<keyword evidence="5" id="KW-1185">Reference proteome</keyword>
<gene>
    <name evidence="4" type="ORF">DSM5745_07145</name>
</gene>
<feature type="region of interest" description="Disordered" evidence="1">
    <location>
        <begin position="99"/>
        <end position="151"/>
    </location>
</feature>
<keyword evidence="2" id="KW-1133">Transmembrane helix</keyword>
<dbReference type="Proteomes" id="UP000256690">
    <property type="component" value="Unassembled WGS sequence"/>
</dbReference>
<keyword evidence="3" id="KW-0732">Signal</keyword>
<evidence type="ECO:0000256" key="2">
    <source>
        <dbReference type="SAM" id="Phobius"/>
    </source>
</evidence>
<feature type="chain" id="PRO_5017680656" evidence="3">
    <location>
        <begin position="21"/>
        <end position="255"/>
    </location>
</feature>
<dbReference type="GeneID" id="38117515"/>
<feature type="compositionally biased region" description="Basic and acidic residues" evidence="1">
    <location>
        <begin position="128"/>
        <end position="141"/>
    </location>
</feature>
<keyword evidence="2" id="KW-0472">Membrane</keyword>
<evidence type="ECO:0000313" key="5">
    <source>
        <dbReference type="Proteomes" id="UP000256690"/>
    </source>
</evidence>
<evidence type="ECO:0000256" key="3">
    <source>
        <dbReference type="SAM" id="SignalP"/>
    </source>
</evidence>
<dbReference type="RefSeq" id="XP_026602251.1">
    <property type="nucleotide sequence ID" value="XM_026749161.1"/>
</dbReference>